<proteinExistence type="predicted"/>
<dbReference type="InterPro" id="IPR057458">
    <property type="entry name" value="GRDP_C2"/>
</dbReference>
<protein>
    <submittedName>
        <fullName evidence="2">Glycine-rich domain-containing protein 1</fullName>
    </submittedName>
</protein>
<organism evidence="2 3">
    <name type="scientific">Senna tora</name>
    <dbReference type="NCBI Taxonomy" id="362788"/>
    <lineage>
        <taxon>Eukaryota</taxon>
        <taxon>Viridiplantae</taxon>
        <taxon>Streptophyta</taxon>
        <taxon>Embryophyta</taxon>
        <taxon>Tracheophyta</taxon>
        <taxon>Spermatophyta</taxon>
        <taxon>Magnoliopsida</taxon>
        <taxon>eudicotyledons</taxon>
        <taxon>Gunneridae</taxon>
        <taxon>Pentapetalae</taxon>
        <taxon>rosids</taxon>
        <taxon>fabids</taxon>
        <taxon>Fabales</taxon>
        <taxon>Fabaceae</taxon>
        <taxon>Caesalpinioideae</taxon>
        <taxon>Cassia clade</taxon>
        <taxon>Senna</taxon>
    </lineage>
</organism>
<dbReference type="OrthoDB" id="2684236at2759"/>
<accession>A0A834TA18</accession>
<dbReference type="InterPro" id="IPR009836">
    <property type="entry name" value="GRDP-like"/>
</dbReference>
<evidence type="ECO:0000313" key="2">
    <source>
        <dbReference type="EMBL" id="KAF7817067.1"/>
    </source>
</evidence>
<evidence type="ECO:0000259" key="1">
    <source>
        <dbReference type="Pfam" id="PF25334"/>
    </source>
</evidence>
<dbReference type="EMBL" id="JAAIUW010000009">
    <property type="protein sequence ID" value="KAF7817067.1"/>
    <property type="molecule type" value="Genomic_DNA"/>
</dbReference>
<dbReference type="Proteomes" id="UP000634136">
    <property type="component" value="Unassembled WGS sequence"/>
</dbReference>
<gene>
    <name evidence="2" type="ORF">G2W53_031036</name>
</gene>
<comment type="caution">
    <text evidence="2">The sequence shown here is derived from an EMBL/GenBank/DDBJ whole genome shotgun (WGS) entry which is preliminary data.</text>
</comment>
<feature type="domain" description="GRDP C2" evidence="1">
    <location>
        <begin position="322"/>
        <end position="455"/>
    </location>
</feature>
<dbReference type="PANTHER" id="PTHR34365:SF15">
    <property type="entry name" value="GLYCINE-RICH DOMAIN-CONTAINING PROTEIN 1"/>
    <property type="match status" value="1"/>
</dbReference>
<dbReference type="PANTHER" id="PTHR34365">
    <property type="entry name" value="ENOLASE (DUF1399)"/>
    <property type="match status" value="1"/>
</dbReference>
<reference evidence="2" key="1">
    <citation type="submission" date="2020-09" db="EMBL/GenBank/DDBJ databases">
        <title>Genome-Enabled Discovery of Anthraquinone Biosynthesis in Senna tora.</title>
        <authorList>
            <person name="Kang S.-H."/>
            <person name="Pandey R.P."/>
            <person name="Lee C.-M."/>
            <person name="Sim J.-S."/>
            <person name="Jeong J.-T."/>
            <person name="Choi B.-S."/>
            <person name="Jung M."/>
            <person name="Ginzburg D."/>
            <person name="Zhao K."/>
            <person name="Won S.Y."/>
            <person name="Oh T.-J."/>
            <person name="Yu Y."/>
            <person name="Kim N.-H."/>
            <person name="Lee O.R."/>
            <person name="Lee T.-H."/>
            <person name="Bashyal P."/>
            <person name="Kim T.-S."/>
            <person name="Lee W.-H."/>
            <person name="Kawkins C."/>
            <person name="Kim C.-K."/>
            <person name="Kim J.S."/>
            <person name="Ahn B.O."/>
            <person name="Rhee S.Y."/>
            <person name="Sohng J.K."/>
        </authorList>
    </citation>
    <scope>NUCLEOTIDE SEQUENCE</scope>
    <source>
        <tissue evidence="2">Leaf</tissue>
    </source>
</reference>
<dbReference type="Pfam" id="PF07173">
    <property type="entry name" value="GRDP-like"/>
    <property type="match status" value="1"/>
</dbReference>
<evidence type="ECO:0000313" key="3">
    <source>
        <dbReference type="Proteomes" id="UP000634136"/>
    </source>
</evidence>
<dbReference type="Pfam" id="PF25334">
    <property type="entry name" value="C2_GRDP"/>
    <property type="match status" value="1"/>
</dbReference>
<dbReference type="AlphaFoldDB" id="A0A834TA18"/>
<keyword evidence="3" id="KW-1185">Reference proteome</keyword>
<sequence length="507" mass="58310">MENQQESEWVEAQNIVLSQDVVAAAKQQLLFLAEIDRNRCLYDGPVLSRAILRYKYCWLPLLAKHEDSDGPLVVPLDCEWIWHCHRLNPVRYKTDCMELYGKILDNSNVISSIQATSKVQTERIWKTVYPNEPYELDLNNDSLQECVESYLGNSESTTKYDLISAVKRQSSFFYQVSLPYWNDDAFLEGAVARYKGFLHLIRRNRERSIRRFCVPTYDIDLIWHSHQLHPASYCKDLEAIMSKVLEHDDTDSDRTKGQKLDVGFSETTKQWEDTFGSRYWRAGAMYRGNAPSPLTVNKNILGSMHNNSASSSENLSLIQLPKKMLMGVMLEIVDVRDLPSGHKSKLVVSFKKKEQDTFFNAQKLLRISSESEKKQVAVFQCEATGELVIELISCPRFNFPIARRGKVLGKTSVNLESLQNVASKLPIEKWFDLTPRNRVNHVKPISMRIGLSMTPPTPAPYELSMVCARPCLKCSFSYWLPEKFQKTKNWTTIVDEPGNVIISIQMR</sequence>
<name>A0A834TA18_9FABA</name>